<dbReference type="GO" id="GO:0046983">
    <property type="term" value="F:protein dimerization activity"/>
    <property type="evidence" value="ECO:0007669"/>
    <property type="project" value="InterPro"/>
</dbReference>
<dbReference type="EMBL" id="SWLB01000006">
    <property type="protein sequence ID" value="KAF3337605.1"/>
    <property type="molecule type" value="Genomic_DNA"/>
</dbReference>
<dbReference type="InterPro" id="IPR037241">
    <property type="entry name" value="E2F-DP_heterodim"/>
</dbReference>
<feature type="region of interest" description="Disordered" evidence="7">
    <location>
        <begin position="1"/>
        <end position="47"/>
    </location>
</feature>
<dbReference type="InterPro" id="IPR036390">
    <property type="entry name" value="WH_DNA-bd_sf"/>
</dbReference>
<keyword evidence="2 6" id="KW-0805">Transcription regulation</keyword>
<dbReference type="Gene3D" id="1.10.10.10">
    <property type="entry name" value="Winged helix-like DNA-binding domain superfamily/Winged helix DNA-binding domain"/>
    <property type="match status" value="1"/>
</dbReference>
<dbReference type="SUPFAM" id="SSF46785">
    <property type="entry name" value="Winged helix' DNA-binding domain"/>
    <property type="match status" value="1"/>
</dbReference>
<comment type="similarity">
    <text evidence="1 6">Belongs to the E2F/DP family.</text>
</comment>
<evidence type="ECO:0000256" key="5">
    <source>
        <dbReference type="ARBA" id="ARBA00023306"/>
    </source>
</evidence>
<gene>
    <name evidence="9" type="ORF">FCM35_KLT18192</name>
</gene>
<dbReference type="InterPro" id="IPR015633">
    <property type="entry name" value="E2F"/>
</dbReference>
<evidence type="ECO:0000259" key="8">
    <source>
        <dbReference type="SMART" id="SM01372"/>
    </source>
</evidence>
<comment type="caution">
    <text evidence="9">The sequence shown here is derived from an EMBL/GenBank/DDBJ whole genome shotgun (WGS) entry which is preliminary data.</text>
</comment>
<keyword evidence="5" id="KW-0131">Cell cycle</keyword>
<dbReference type="AlphaFoldDB" id="A0A833VQP1"/>
<feature type="compositionally biased region" description="Polar residues" evidence="7">
    <location>
        <begin position="342"/>
        <end position="359"/>
    </location>
</feature>
<keyword evidence="4 6" id="KW-0804">Transcription</keyword>
<evidence type="ECO:0000256" key="3">
    <source>
        <dbReference type="ARBA" id="ARBA00023125"/>
    </source>
</evidence>
<comment type="subcellular location">
    <subcellularLocation>
        <location evidence="6">Nucleus</location>
    </subcellularLocation>
</comment>
<accession>A0A833VQP1</accession>
<evidence type="ECO:0000256" key="1">
    <source>
        <dbReference type="ARBA" id="ARBA00010940"/>
    </source>
</evidence>
<evidence type="ECO:0000256" key="2">
    <source>
        <dbReference type="ARBA" id="ARBA00023015"/>
    </source>
</evidence>
<dbReference type="Gene3D" id="6.10.250.540">
    <property type="match status" value="1"/>
</dbReference>
<evidence type="ECO:0000256" key="6">
    <source>
        <dbReference type="RuleBase" id="RU003796"/>
    </source>
</evidence>
<dbReference type="Pfam" id="PF02319">
    <property type="entry name" value="WHD_E2F_TDP"/>
    <property type="match status" value="1"/>
</dbReference>
<sequence>MSNRTAQQMLQPIRRHAPFASSRPPFGAPENYHRFANGGASDARHVSSPADDMVEALVVKTPLKKITGQEENERAASSEFYGSPGGGYLDAVSSPLLTPVSAKSTRGPYRKRKAPPTPMSNAGSPSSNPATPIGNSCRYDSSLGLLTKKFINLLKHAQDGILDLNKAAETLEVQKRRIYDITNVLEGIGLIEKKLKNRIQWKGSSDSGPEVADDVSILQSEVDNLTLHEQSLDERISDMRERLREFTEDENNQKWLYVTEDDIKGLPCFQNETLIAIKAPHGTTLEVPDPDEAGDYLQRRYRIVLRSNMGPIDVYLVSQFEEKFEEVPAAMEAPRRVPVPAQRQNNKKSNTGVVSSTRNNSREAETNNSSNPRSHVMPPPVVLPETGIKGKGKQIQQFNGQDGGEAGPSQDVNIISQEYGGSGSGMMKILPTDVDTDADYWLLSDAGVSITDMWQSAADVPWEGIENEDTFFADEVSTPRAHNIKSTDR</sequence>
<dbReference type="InterPro" id="IPR032198">
    <property type="entry name" value="E2F_CC-MB"/>
</dbReference>
<dbReference type="GO" id="GO:0000981">
    <property type="term" value="F:DNA-binding transcription factor activity, RNA polymerase II-specific"/>
    <property type="evidence" value="ECO:0007669"/>
    <property type="project" value="TreeGrafter"/>
</dbReference>
<dbReference type="SMART" id="SM01372">
    <property type="entry name" value="E2F_TDP"/>
    <property type="match status" value="1"/>
</dbReference>
<keyword evidence="10" id="KW-1185">Reference proteome</keyword>
<keyword evidence="3 6" id="KW-0238">DNA-binding</keyword>
<dbReference type="FunFam" id="1.10.10.10:FF:000008">
    <property type="entry name" value="E2F transcription factor 1"/>
    <property type="match status" value="1"/>
</dbReference>
<dbReference type="OrthoDB" id="1743261at2759"/>
<dbReference type="Proteomes" id="UP000623129">
    <property type="component" value="Unassembled WGS sequence"/>
</dbReference>
<dbReference type="InterPro" id="IPR003316">
    <property type="entry name" value="E2F_WHTH_DNA-bd_dom"/>
</dbReference>
<feature type="region of interest" description="Disordered" evidence="7">
    <location>
        <begin position="99"/>
        <end position="133"/>
    </location>
</feature>
<reference evidence="9" key="1">
    <citation type="submission" date="2020-01" db="EMBL/GenBank/DDBJ databases">
        <title>Genome sequence of Kobresia littledalei, the first chromosome-level genome in the family Cyperaceae.</title>
        <authorList>
            <person name="Qu G."/>
        </authorList>
    </citation>
    <scope>NUCLEOTIDE SEQUENCE</scope>
    <source>
        <strain evidence="9">C.B.Clarke</strain>
        <tissue evidence="9">Leaf</tissue>
    </source>
</reference>
<feature type="compositionally biased region" description="Polar residues" evidence="7">
    <location>
        <begin position="1"/>
        <end position="10"/>
    </location>
</feature>
<feature type="compositionally biased region" description="Polar residues" evidence="7">
    <location>
        <begin position="119"/>
        <end position="133"/>
    </location>
</feature>
<feature type="region of interest" description="Disordered" evidence="7">
    <location>
        <begin position="335"/>
        <end position="379"/>
    </location>
</feature>
<dbReference type="GO" id="GO:0090575">
    <property type="term" value="C:RNA polymerase II transcription regulator complex"/>
    <property type="evidence" value="ECO:0007669"/>
    <property type="project" value="TreeGrafter"/>
</dbReference>
<organism evidence="9 10">
    <name type="scientific">Carex littledalei</name>
    <dbReference type="NCBI Taxonomy" id="544730"/>
    <lineage>
        <taxon>Eukaryota</taxon>
        <taxon>Viridiplantae</taxon>
        <taxon>Streptophyta</taxon>
        <taxon>Embryophyta</taxon>
        <taxon>Tracheophyta</taxon>
        <taxon>Spermatophyta</taxon>
        <taxon>Magnoliopsida</taxon>
        <taxon>Liliopsida</taxon>
        <taxon>Poales</taxon>
        <taxon>Cyperaceae</taxon>
        <taxon>Cyperoideae</taxon>
        <taxon>Cariceae</taxon>
        <taxon>Carex</taxon>
        <taxon>Carex subgen. Euthyceras</taxon>
    </lineage>
</organism>
<dbReference type="PANTHER" id="PTHR12081">
    <property type="entry name" value="TRANSCRIPTION FACTOR E2F"/>
    <property type="match status" value="1"/>
</dbReference>
<dbReference type="PANTHER" id="PTHR12081:SF18">
    <property type="entry name" value="TRANSCRIPTION FACTOR E2F2-RELATED"/>
    <property type="match status" value="1"/>
</dbReference>
<evidence type="ECO:0000256" key="7">
    <source>
        <dbReference type="SAM" id="MobiDB-lite"/>
    </source>
</evidence>
<keyword evidence="6" id="KW-0539">Nucleus</keyword>
<dbReference type="GO" id="GO:0000978">
    <property type="term" value="F:RNA polymerase II cis-regulatory region sequence-specific DNA binding"/>
    <property type="evidence" value="ECO:0007669"/>
    <property type="project" value="InterPro"/>
</dbReference>
<evidence type="ECO:0000313" key="9">
    <source>
        <dbReference type="EMBL" id="KAF3337605.1"/>
    </source>
</evidence>
<dbReference type="InterPro" id="IPR036388">
    <property type="entry name" value="WH-like_DNA-bd_sf"/>
</dbReference>
<proteinExistence type="inferred from homology"/>
<feature type="domain" description="E2F/DP family winged-helix DNA-binding" evidence="8">
    <location>
        <begin position="138"/>
        <end position="203"/>
    </location>
</feature>
<dbReference type="Pfam" id="PF16421">
    <property type="entry name" value="E2F_CC-MB"/>
    <property type="match status" value="1"/>
</dbReference>
<dbReference type="CDD" id="cd14660">
    <property type="entry name" value="E2F_DD"/>
    <property type="match status" value="1"/>
</dbReference>
<evidence type="ECO:0000313" key="10">
    <source>
        <dbReference type="Proteomes" id="UP000623129"/>
    </source>
</evidence>
<dbReference type="SUPFAM" id="SSF144074">
    <property type="entry name" value="E2F-DP heterodimerization region"/>
    <property type="match status" value="1"/>
</dbReference>
<protein>
    <submittedName>
        <fullName evidence="9">Transcription factor E2FB-like isoform X1</fullName>
    </submittedName>
</protein>
<name>A0A833VQP1_9POAL</name>
<evidence type="ECO:0000256" key="4">
    <source>
        <dbReference type="ARBA" id="ARBA00023163"/>
    </source>
</evidence>